<dbReference type="GO" id="GO:0031543">
    <property type="term" value="F:peptidyl-proline dioxygenase activity"/>
    <property type="evidence" value="ECO:0007669"/>
    <property type="project" value="TreeGrafter"/>
</dbReference>
<dbReference type="SMART" id="SM00702">
    <property type="entry name" value="P4Hc"/>
    <property type="match status" value="1"/>
</dbReference>
<name>A0A1A9F510_9GAMM</name>
<evidence type="ECO:0000313" key="9">
    <source>
        <dbReference type="Proteomes" id="UP000078070"/>
    </source>
</evidence>
<organism evidence="8 9">
    <name type="scientific">Marinobacterium aestuarii</name>
    <dbReference type="NCBI Taxonomy" id="1821621"/>
    <lineage>
        <taxon>Bacteria</taxon>
        <taxon>Pseudomonadati</taxon>
        <taxon>Pseudomonadota</taxon>
        <taxon>Gammaproteobacteria</taxon>
        <taxon>Oceanospirillales</taxon>
        <taxon>Oceanospirillaceae</taxon>
        <taxon>Marinobacterium</taxon>
    </lineage>
</organism>
<evidence type="ECO:0000256" key="4">
    <source>
        <dbReference type="ARBA" id="ARBA00022964"/>
    </source>
</evidence>
<evidence type="ECO:0000256" key="6">
    <source>
        <dbReference type="ARBA" id="ARBA00023004"/>
    </source>
</evidence>
<evidence type="ECO:0000259" key="7">
    <source>
        <dbReference type="PROSITE" id="PS51471"/>
    </source>
</evidence>
<keyword evidence="4" id="KW-0223">Dioxygenase</keyword>
<dbReference type="KEGG" id="mars:A8C75_01805"/>
<dbReference type="GO" id="GO:0008198">
    <property type="term" value="F:ferrous iron binding"/>
    <property type="evidence" value="ECO:0007669"/>
    <property type="project" value="TreeGrafter"/>
</dbReference>
<keyword evidence="2" id="KW-0479">Metal-binding</keyword>
<keyword evidence="9" id="KW-1185">Reference proteome</keyword>
<evidence type="ECO:0000256" key="3">
    <source>
        <dbReference type="ARBA" id="ARBA00022896"/>
    </source>
</evidence>
<comment type="cofactor">
    <cofactor evidence="1">
        <name>L-ascorbate</name>
        <dbReference type="ChEBI" id="CHEBI:38290"/>
    </cofactor>
</comment>
<keyword evidence="6" id="KW-0408">Iron</keyword>
<evidence type="ECO:0000313" key="8">
    <source>
        <dbReference type="EMBL" id="ANG65060.1"/>
    </source>
</evidence>
<reference evidence="8 9" key="2">
    <citation type="journal article" date="2018" name="Int. J. Syst. Evol. Microbiol.">
        <title>Marinobacterium aestuarii sp. nov., a benzene-degrading marine bacterium isolated from estuary sediment.</title>
        <authorList>
            <person name="Bae S.S."/>
            <person name="Jung J."/>
            <person name="Chung D."/>
            <person name="Baek K."/>
        </authorList>
    </citation>
    <scope>NUCLEOTIDE SEQUENCE [LARGE SCALE GENOMIC DNA]</scope>
    <source>
        <strain evidence="8 9">ST58-10</strain>
    </source>
</reference>
<dbReference type="InterPro" id="IPR044862">
    <property type="entry name" value="Pro_4_hyd_alph_FE2OG_OXY"/>
</dbReference>
<dbReference type="GO" id="GO:0031418">
    <property type="term" value="F:L-ascorbic acid binding"/>
    <property type="evidence" value="ECO:0007669"/>
    <property type="project" value="UniProtKB-KW"/>
</dbReference>
<evidence type="ECO:0000256" key="2">
    <source>
        <dbReference type="ARBA" id="ARBA00022723"/>
    </source>
</evidence>
<dbReference type="AlphaFoldDB" id="A0A1A9F510"/>
<dbReference type="GO" id="GO:0071456">
    <property type="term" value="P:cellular response to hypoxia"/>
    <property type="evidence" value="ECO:0007669"/>
    <property type="project" value="TreeGrafter"/>
</dbReference>
<sequence>MLLDRIADDLATTGYCIYPQALPGWLTDRMYQYMQDLEQEDFRRAGIGRDQEHQLNRQVRGDQIRWLSASRPEESAYLAWMEELRIGINRRLMMGLFDYECHFSRYPQGAFYRRHLDAFQGRTNRVLSTVYYLNPDWQPGNGGELLIYADEAAQTPIERVQPCYGTLVVFLSDRFPHEVLPAQRERLSLAGWYRVNNSLGGIVDPPR</sequence>
<evidence type="ECO:0000256" key="1">
    <source>
        <dbReference type="ARBA" id="ARBA00001961"/>
    </source>
</evidence>
<dbReference type="InterPro" id="IPR006620">
    <property type="entry name" value="Pro_4_hyd_alph"/>
</dbReference>
<proteinExistence type="predicted"/>
<dbReference type="Pfam" id="PF13640">
    <property type="entry name" value="2OG-FeII_Oxy_3"/>
    <property type="match status" value="1"/>
</dbReference>
<dbReference type="PANTHER" id="PTHR12907:SF26">
    <property type="entry name" value="HIF PROLYL HYDROXYLASE, ISOFORM C"/>
    <property type="match status" value="1"/>
</dbReference>
<keyword evidence="3" id="KW-0847">Vitamin C</keyword>
<reference evidence="9" key="1">
    <citation type="submission" date="2016-05" db="EMBL/GenBank/DDBJ databases">
        <authorList>
            <person name="Baek K."/>
            <person name="Yang S.-J."/>
        </authorList>
    </citation>
    <scope>NUCLEOTIDE SEQUENCE [LARGE SCALE GENOMIC DNA]</scope>
    <source>
        <strain evidence="9">ST58-10</strain>
    </source>
</reference>
<dbReference type="Proteomes" id="UP000078070">
    <property type="component" value="Chromosome"/>
</dbReference>
<protein>
    <submittedName>
        <fullName evidence="8">Proline hydroxylase</fullName>
    </submittedName>
</protein>
<dbReference type="Gene3D" id="2.60.120.620">
    <property type="entry name" value="q2cbj1_9rhob like domain"/>
    <property type="match status" value="1"/>
</dbReference>
<dbReference type="PROSITE" id="PS51471">
    <property type="entry name" value="FE2OG_OXY"/>
    <property type="match status" value="1"/>
</dbReference>
<keyword evidence="5" id="KW-0560">Oxidoreductase</keyword>
<accession>A0A1A9F510</accession>
<dbReference type="STRING" id="1821621.A8C75_01805"/>
<gene>
    <name evidence="8" type="ORF">A8C75_01805</name>
</gene>
<dbReference type="InterPro" id="IPR051559">
    <property type="entry name" value="HIF_prolyl_hydroxylases"/>
</dbReference>
<dbReference type="PANTHER" id="PTHR12907">
    <property type="entry name" value="EGL NINE HOMOLOG-RELATED"/>
    <property type="match status" value="1"/>
</dbReference>
<feature type="domain" description="Fe2OG dioxygenase" evidence="7">
    <location>
        <begin position="96"/>
        <end position="195"/>
    </location>
</feature>
<evidence type="ECO:0000256" key="5">
    <source>
        <dbReference type="ARBA" id="ARBA00023002"/>
    </source>
</evidence>
<dbReference type="EMBL" id="CP015839">
    <property type="protein sequence ID" value="ANG65060.1"/>
    <property type="molecule type" value="Genomic_DNA"/>
</dbReference>
<dbReference type="InterPro" id="IPR005123">
    <property type="entry name" value="Oxoglu/Fe-dep_dioxygenase_dom"/>
</dbReference>